<comment type="caution">
    <text evidence="9">The sequence shown here is derived from an EMBL/GenBank/DDBJ whole genome shotgun (WGS) entry which is preliminary data.</text>
</comment>
<dbReference type="Proteomes" id="UP000275331">
    <property type="component" value="Unassembled WGS sequence"/>
</dbReference>
<name>A0A427UNR6_9ENTR</name>
<keyword evidence="1 6" id="KW-0004">4Fe-4S</keyword>
<sequence length="161" mass="17869">MAEVSRRSLLTGWRNSAPEFRPPWSGGEDSFVEHCTRCQQCVTACQTRVLTIGAGGFPKMDFDQAECTFCYACASHCPEKLFLPQSATPWDYQLSISERCLAHRQVECRCCQDACEIQAIRFRPTLNGIARPEPDVSSCTTCGACIPACPVSAITLRSRHE</sequence>
<keyword evidence="11" id="KW-1185">Reference proteome</keyword>
<comment type="subcellular location">
    <subcellularLocation>
        <location evidence="6">Cytoplasm</location>
    </subcellularLocation>
</comment>
<feature type="binding site" evidence="6">
    <location>
        <position position="145"/>
    </location>
    <ligand>
        <name>[4Fe-4S] cluster</name>
        <dbReference type="ChEBI" id="CHEBI:49883"/>
        <label>3</label>
    </ligand>
</feature>
<dbReference type="RefSeq" id="WP_125295687.1">
    <property type="nucleotide sequence ID" value="NZ_DAIRID010000311.1"/>
</dbReference>
<feature type="domain" description="4Fe-4S ferredoxin-type" evidence="7">
    <location>
        <begin position="26"/>
        <end position="55"/>
    </location>
</feature>
<feature type="domain" description="4Fe-4S ferredoxin-type" evidence="7">
    <location>
        <begin position="58"/>
        <end position="87"/>
    </location>
</feature>
<dbReference type="Gene3D" id="3.30.70.20">
    <property type="match status" value="2"/>
</dbReference>
<dbReference type="AlphaFoldDB" id="A0A427UNR6"/>
<evidence type="ECO:0000256" key="6">
    <source>
        <dbReference type="HAMAP-Rule" id="MF_02201"/>
    </source>
</evidence>
<dbReference type="SUPFAM" id="SSF54862">
    <property type="entry name" value="4Fe-4S ferredoxins"/>
    <property type="match status" value="1"/>
</dbReference>
<evidence type="ECO:0000256" key="1">
    <source>
        <dbReference type="ARBA" id="ARBA00022485"/>
    </source>
</evidence>
<reference evidence="9 10" key="1">
    <citation type="submission" date="2018-10" db="EMBL/GenBank/DDBJ databases">
        <title>Transmission dynamics of multidrug resistant bacteria on intensive care unit surfaces.</title>
        <authorList>
            <person name="D'Souza A.W."/>
            <person name="Potter R.F."/>
            <person name="Wallace M."/>
            <person name="Shupe A."/>
            <person name="Patel S."/>
            <person name="Sun S."/>
            <person name="Gul D."/>
            <person name="Kwon J.H."/>
            <person name="Andleeb S."/>
            <person name="Burnham C.-A.D."/>
            <person name="Dantas G."/>
        </authorList>
    </citation>
    <scope>NUCLEOTIDE SEQUENCE [LARGE SCALE GENOMIC DNA]</scope>
    <source>
        <strain evidence="9 10">AS_373</strain>
    </source>
</reference>
<comment type="similarity">
    <text evidence="6">Belongs to the NapF family.</text>
</comment>
<evidence type="ECO:0000313" key="11">
    <source>
        <dbReference type="Proteomes" id="UP001187066"/>
    </source>
</evidence>
<evidence type="ECO:0000256" key="3">
    <source>
        <dbReference type="ARBA" id="ARBA00022737"/>
    </source>
</evidence>
<dbReference type="PANTHER" id="PTHR43687:SF1">
    <property type="entry name" value="FERREDOXIN III"/>
    <property type="match status" value="1"/>
</dbReference>
<dbReference type="GO" id="GO:0005737">
    <property type="term" value="C:cytoplasm"/>
    <property type="evidence" value="ECO:0007669"/>
    <property type="project" value="UniProtKB-SubCell"/>
</dbReference>
<evidence type="ECO:0000259" key="7">
    <source>
        <dbReference type="PROSITE" id="PS51379"/>
    </source>
</evidence>
<dbReference type="Pfam" id="PF12838">
    <property type="entry name" value="Fer4_7"/>
    <property type="match status" value="2"/>
</dbReference>
<dbReference type="NCBIfam" id="TIGR00402">
    <property type="entry name" value="napF"/>
    <property type="match status" value="1"/>
</dbReference>
<keyword evidence="5 6" id="KW-0411">Iron-sulfur</keyword>
<keyword evidence="6" id="KW-0963">Cytoplasm</keyword>
<dbReference type="InterPro" id="IPR017900">
    <property type="entry name" value="4Fe4S_Fe_S_CS"/>
</dbReference>
<feature type="binding site" evidence="6">
    <location>
        <position position="70"/>
    </location>
    <ligand>
        <name>[4Fe-4S] cluster</name>
        <dbReference type="ChEBI" id="CHEBI:49883"/>
        <label>2</label>
    </ligand>
</feature>
<dbReference type="EMBL" id="RHXB01000021">
    <property type="protein sequence ID" value="RSE21974.1"/>
    <property type="molecule type" value="Genomic_DNA"/>
</dbReference>
<keyword evidence="2 6" id="KW-0479">Metal-binding</keyword>
<feature type="binding site" evidence="6">
    <location>
        <position position="67"/>
    </location>
    <ligand>
        <name>[4Fe-4S] cluster</name>
        <dbReference type="ChEBI" id="CHEBI:49883"/>
        <label>2</label>
    </ligand>
</feature>
<feature type="binding site" evidence="6">
    <location>
        <position position="38"/>
    </location>
    <ligand>
        <name>[4Fe-4S] cluster</name>
        <dbReference type="ChEBI" id="CHEBI:49883"/>
        <label>1</label>
    </ligand>
</feature>
<protein>
    <recommendedName>
        <fullName evidence="6">Ferredoxin-type protein NapF</fullName>
    </recommendedName>
</protein>
<dbReference type="GO" id="GO:0046872">
    <property type="term" value="F:metal ion binding"/>
    <property type="evidence" value="ECO:0007669"/>
    <property type="project" value="UniProtKB-KW"/>
</dbReference>
<comment type="function">
    <text evidence="6">Could be involved in the maturation of NapA, the catalytic subunit of the periplasmic nitrate reductase, before its export into the periplasm.</text>
</comment>
<evidence type="ECO:0000313" key="8">
    <source>
        <dbReference type="EMBL" id="MDV7023579.1"/>
    </source>
</evidence>
<organism evidence="9 10">
    <name type="scientific">Atlantibacter subterraneus</name>
    <dbReference type="NCBI Taxonomy" id="255519"/>
    <lineage>
        <taxon>Bacteria</taxon>
        <taxon>Pseudomonadati</taxon>
        <taxon>Pseudomonadota</taxon>
        <taxon>Gammaproteobacteria</taxon>
        <taxon>Enterobacterales</taxon>
        <taxon>Enterobacteriaceae</taxon>
        <taxon>Atlantibacter</taxon>
    </lineage>
</organism>
<proteinExistence type="inferred from homology"/>
<feature type="binding site" evidence="6">
    <location>
        <position position="35"/>
    </location>
    <ligand>
        <name>[4Fe-4S] cluster</name>
        <dbReference type="ChEBI" id="CHEBI:49883"/>
        <label>1</label>
    </ligand>
</feature>
<feature type="binding site" evidence="6">
    <location>
        <position position="142"/>
    </location>
    <ligand>
        <name>[4Fe-4S] cluster</name>
        <dbReference type="ChEBI" id="CHEBI:49883"/>
        <label>3</label>
    </ligand>
</feature>
<dbReference type="PROSITE" id="PS00198">
    <property type="entry name" value="4FE4S_FER_1"/>
    <property type="match status" value="1"/>
</dbReference>
<evidence type="ECO:0000313" key="9">
    <source>
        <dbReference type="EMBL" id="RSE21974.1"/>
    </source>
</evidence>
<evidence type="ECO:0000256" key="2">
    <source>
        <dbReference type="ARBA" id="ARBA00022723"/>
    </source>
</evidence>
<dbReference type="HAMAP" id="MF_02201">
    <property type="entry name" value="NapF"/>
    <property type="match status" value="1"/>
</dbReference>
<feature type="binding site" evidence="6">
    <location>
        <position position="139"/>
    </location>
    <ligand>
        <name>[4Fe-4S] cluster</name>
        <dbReference type="ChEBI" id="CHEBI:49883"/>
        <label>3</label>
    </ligand>
</feature>
<dbReference type="Proteomes" id="UP001187066">
    <property type="component" value="Unassembled WGS sequence"/>
</dbReference>
<dbReference type="PROSITE" id="PS51379">
    <property type="entry name" value="4FE4S_FER_2"/>
    <property type="match status" value="3"/>
</dbReference>
<keyword evidence="3 6" id="KW-0677">Repeat</keyword>
<dbReference type="EMBL" id="JAWLOF010000008">
    <property type="protein sequence ID" value="MDV7023579.1"/>
    <property type="molecule type" value="Genomic_DNA"/>
</dbReference>
<feature type="binding site" evidence="6">
    <location>
        <position position="77"/>
    </location>
    <ligand>
        <name>[4Fe-4S] cluster</name>
        <dbReference type="ChEBI" id="CHEBI:49883"/>
        <label>2</label>
    </ligand>
</feature>
<feature type="binding site" evidence="6">
    <location>
        <position position="149"/>
    </location>
    <ligand>
        <name>[4Fe-4S] cluster</name>
        <dbReference type="ChEBI" id="CHEBI:49883"/>
        <label>3</label>
    </ligand>
</feature>
<keyword evidence="4 6" id="KW-0408">Iron</keyword>
<evidence type="ECO:0000256" key="4">
    <source>
        <dbReference type="ARBA" id="ARBA00023004"/>
    </source>
</evidence>
<dbReference type="GO" id="GO:0051539">
    <property type="term" value="F:4 iron, 4 sulfur cluster binding"/>
    <property type="evidence" value="ECO:0007669"/>
    <property type="project" value="UniProtKB-UniRule"/>
</dbReference>
<dbReference type="InterPro" id="IPR050572">
    <property type="entry name" value="Fe-S_Ferredoxin"/>
</dbReference>
<dbReference type="OrthoDB" id="9808559at2"/>
<feature type="binding site" evidence="6">
    <location>
        <position position="73"/>
    </location>
    <ligand>
        <name>[4Fe-4S] cluster</name>
        <dbReference type="ChEBI" id="CHEBI:49883"/>
        <label>2</label>
    </ligand>
</feature>
<feature type="binding site" evidence="6">
    <location>
        <position position="45"/>
    </location>
    <ligand>
        <name>[4Fe-4S] cluster</name>
        <dbReference type="ChEBI" id="CHEBI:49883"/>
        <label>1</label>
    </ligand>
</feature>
<comment type="cofactor">
    <cofactor evidence="6">
        <name>[4Fe-4S] cluster</name>
        <dbReference type="ChEBI" id="CHEBI:49883"/>
    </cofactor>
</comment>
<evidence type="ECO:0000256" key="5">
    <source>
        <dbReference type="ARBA" id="ARBA00023014"/>
    </source>
</evidence>
<feature type="binding site" evidence="6">
    <location>
        <position position="41"/>
    </location>
    <ligand>
        <name>[4Fe-4S] cluster</name>
        <dbReference type="ChEBI" id="CHEBI:49883"/>
        <label>1</label>
    </ligand>
</feature>
<dbReference type="InterPro" id="IPR004496">
    <property type="entry name" value="NapF"/>
</dbReference>
<dbReference type="InterPro" id="IPR017896">
    <property type="entry name" value="4Fe4S_Fe-S-bd"/>
</dbReference>
<evidence type="ECO:0000313" key="10">
    <source>
        <dbReference type="Proteomes" id="UP000275331"/>
    </source>
</evidence>
<reference evidence="8 11" key="2">
    <citation type="submission" date="2023-10" db="EMBL/GenBank/DDBJ databases">
        <authorList>
            <person name="Dale J."/>
        </authorList>
    </citation>
    <scope>NUCLEOTIDE SEQUENCE [LARGE SCALE GENOMIC DNA]</scope>
    <source>
        <strain evidence="8 11">2023EL-00970</strain>
    </source>
</reference>
<accession>A0A427UNR6</accession>
<dbReference type="CDD" id="cd10564">
    <property type="entry name" value="NapF_like"/>
    <property type="match status" value="1"/>
</dbReference>
<feature type="domain" description="4Fe-4S ferredoxin-type" evidence="7">
    <location>
        <begin position="130"/>
        <end position="159"/>
    </location>
</feature>
<comment type="subunit">
    <text evidence="6">Interacts with the cytoplasmic NapA precursor.</text>
</comment>
<gene>
    <name evidence="6 9" type="primary">napF</name>
    <name evidence="9" type="ORF">EGT71_22160</name>
    <name evidence="8" type="ORF">R4P48_12965</name>
</gene>
<dbReference type="PANTHER" id="PTHR43687">
    <property type="entry name" value="ADENYLYLSULFATE REDUCTASE, BETA SUBUNIT"/>
    <property type="match status" value="1"/>
</dbReference>